<comment type="caution">
    <text evidence="1">The sequence shown here is derived from an EMBL/GenBank/DDBJ whole genome shotgun (WGS) entry which is preliminary data.</text>
</comment>
<dbReference type="AlphaFoldDB" id="A0A4Y2EIU2"/>
<evidence type="ECO:0000313" key="2">
    <source>
        <dbReference type="Proteomes" id="UP000499080"/>
    </source>
</evidence>
<dbReference type="Proteomes" id="UP000499080">
    <property type="component" value="Unassembled WGS sequence"/>
</dbReference>
<name>A0A4Y2EIU2_ARAVE</name>
<reference evidence="1 2" key="1">
    <citation type="journal article" date="2019" name="Sci. Rep.">
        <title>Orb-weaving spider Araneus ventricosus genome elucidates the spidroin gene catalogue.</title>
        <authorList>
            <person name="Kono N."/>
            <person name="Nakamura H."/>
            <person name="Ohtoshi R."/>
            <person name="Moran D.A.P."/>
            <person name="Shinohara A."/>
            <person name="Yoshida Y."/>
            <person name="Fujiwara M."/>
            <person name="Mori M."/>
            <person name="Tomita M."/>
            <person name="Arakawa K."/>
        </authorList>
    </citation>
    <scope>NUCLEOTIDE SEQUENCE [LARGE SCALE GENOMIC DNA]</scope>
</reference>
<accession>A0A4Y2EIU2</accession>
<gene>
    <name evidence="1" type="ORF">AVEN_269748_1</name>
</gene>
<protein>
    <submittedName>
        <fullName evidence="1">Uncharacterized protein</fullName>
    </submittedName>
</protein>
<proteinExistence type="predicted"/>
<evidence type="ECO:0000313" key="1">
    <source>
        <dbReference type="EMBL" id="GBM27795.1"/>
    </source>
</evidence>
<dbReference type="EMBL" id="BGPR01000594">
    <property type="protein sequence ID" value="GBM27795.1"/>
    <property type="molecule type" value="Genomic_DNA"/>
</dbReference>
<keyword evidence="2" id="KW-1185">Reference proteome</keyword>
<sequence length="111" mass="12468">MTVPGRMATLTMANGFIHDWFSYPIRFMNKNPADIAILLIYFNALRQTDDKHLPDGFGNKIIAPQEALFTINNLKRAPKHSESPDIFAIIARLTSKKGSSLAAAFFVFFYG</sequence>
<organism evidence="1 2">
    <name type="scientific">Araneus ventricosus</name>
    <name type="common">Orbweaver spider</name>
    <name type="synonym">Epeira ventricosa</name>
    <dbReference type="NCBI Taxonomy" id="182803"/>
    <lineage>
        <taxon>Eukaryota</taxon>
        <taxon>Metazoa</taxon>
        <taxon>Ecdysozoa</taxon>
        <taxon>Arthropoda</taxon>
        <taxon>Chelicerata</taxon>
        <taxon>Arachnida</taxon>
        <taxon>Araneae</taxon>
        <taxon>Araneomorphae</taxon>
        <taxon>Entelegynae</taxon>
        <taxon>Araneoidea</taxon>
        <taxon>Araneidae</taxon>
        <taxon>Araneus</taxon>
    </lineage>
</organism>